<comment type="subcellular location">
    <subcellularLocation>
        <location evidence="5">Cytoplasm</location>
    </subcellularLocation>
</comment>
<keyword evidence="11" id="KW-1185">Reference proteome</keyword>
<feature type="active site" evidence="5 6">
    <location>
        <position position="296"/>
    </location>
</feature>
<dbReference type="SUPFAM" id="SSF52172">
    <property type="entry name" value="CheY-like"/>
    <property type="match status" value="1"/>
</dbReference>
<evidence type="ECO:0000256" key="1">
    <source>
        <dbReference type="ARBA" id="ARBA00022490"/>
    </source>
</evidence>
<dbReference type="PANTHER" id="PTHR42872:SF6">
    <property type="entry name" value="PROTEIN-GLUTAMATE METHYLESTERASE_PROTEIN-GLUTAMINE GLUTAMINASE"/>
    <property type="match status" value="1"/>
</dbReference>
<dbReference type="Pfam" id="PF01339">
    <property type="entry name" value="CheB_methylest"/>
    <property type="match status" value="1"/>
</dbReference>
<dbReference type="EC" id="3.5.1.44" evidence="5"/>
<evidence type="ECO:0000256" key="7">
    <source>
        <dbReference type="PROSITE-ProRule" id="PRU00169"/>
    </source>
</evidence>
<dbReference type="InterPro" id="IPR011006">
    <property type="entry name" value="CheY-like_superfamily"/>
</dbReference>
<dbReference type="InterPro" id="IPR008248">
    <property type="entry name" value="CheB-like"/>
</dbReference>
<feature type="active site" evidence="5 6">
    <location>
        <position position="200"/>
    </location>
</feature>
<keyword evidence="3 5" id="KW-0378">Hydrolase</keyword>
<dbReference type="GO" id="GO:0008984">
    <property type="term" value="F:protein-glutamate methylesterase activity"/>
    <property type="evidence" value="ECO:0007669"/>
    <property type="project" value="UniProtKB-UniRule"/>
</dbReference>
<dbReference type="Gene3D" id="3.40.50.180">
    <property type="entry name" value="Methylesterase CheB, C-terminal domain"/>
    <property type="match status" value="1"/>
</dbReference>
<dbReference type="PROSITE" id="PS50110">
    <property type="entry name" value="RESPONSE_REGULATORY"/>
    <property type="match status" value="1"/>
</dbReference>
<protein>
    <recommendedName>
        <fullName evidence="5">Protein-glutamate methylesterase/protein-glutamine glutaminase</fullName>
        <ecNumber evidence="5">3.1.1.61</ecNumber>
        <ecNumber evidence="5">3.5.1.44</ecNumber>
    </recommendedName>
</protein>
<evidence type="ECO:0000256" key="5">
    <source>
        <dbReference type="HAMAP-Rule" id="MF_00099"/>
    </source>
</evidence>
<dbReference type="GO" id="GO:0005737">
    <property type="term" value="C:cytoplasm"/>
    <property type="evidence" value="ECO:0007669"/>
    <property type="project" value="UniProtKB-SubCell"/>
</dbReference>
<feature type="active site" evidence="5 6">
    <location>
        <position position="173"/>
    </location>
</feature>
<dbReference type="PANTHER" id="PTHR42872">
    <property type="entry name" value="PROTEIN-GLUTAMATE METHYLESTERASE/PROTEIN-GLUTAMINE GLUTAMINASE"/>
    <property type="match status" value="1"/>
</dbReference>
<dbReference type="NCBIfam" id="NF001965">
    <property type="entry name" value="PRK00742.1"/>
    <property type="match status" value="1"/>
</dbReference>
<dbReference type="InterPro" id="IPR000673">
    <property type="entry name" value="Sig_transdc_resp-reg_Me-estase"/>
</dbReference>
<feature type="domain" description="CheB-type methylesterase" evidence="9">
    <location>
        <begin position="161"/>
        <end position="353"/>
    </location>
</feature>
<dbReference type="InterPro" id="IPR035909">
    <property type="entry name" value="CheB_C"/>
</dbReference>
<evidence type="ECO:0000259" key="8">
    <source>
        <dbReference type="PROSITE" id="PS50110"/>
    </source>
</evidence>
<comment type="catalytic activity">
    <reaction evidence="4 5">
        <text>[protein]-L-glutamate 5-O-methyl ester + H2O = L-glutamyl-[protein] + methanol + H(+)</text>
        <dbReference type="Rhea" id="RHEA:23236"/>
        <dbReference type="Rhea" id="RHEA-COMP:10208"/>
        <dbReference type="Rhea" id="RHEA-COMP:10311"/>
        <dbReference type="ChEBI" id="CHEBI:15377"/>
        <dbReference type="ChEBI" id="CHEBI:15378"/>
        <dbReference type="ChEBI" id="CHEBI:17790"/>
        <dbReference type="ChEBI" id="CHEBI:29973"/>
        <dbReference type="ChEBI" id="CHEBI:82795"/>
        <dbReference type="EC" id="3.1.1.61"/>
    </reaction>
</comment>
<comment type="domain">
    <text evidence="5">Contains a C-terminal catalytic domain, and an N-terminal region which modulates catalytic activity.</text>
</comment>
<dbReference type="PIRSF" id="PIRSF000876">
    <property type="entry name" value="RR_chemtxs_CheB"/>
    <property type="match status" value="1"/>
</dbReference>
<evidence type="ECO:0000256" key="2">
    <source>
        <dbReference type="ARBA" id="ARBA00022500"/>
    </source>
</evidence>
<evidence type="ECO:0000259" key="9">
    <source>
        <dbReference type="PROSITE" id="PS50122"/>
    </source>
</evidence>
<dbReference type="Gene3D" id="3.40.50.2300">
    <property type="match status" value="1"/>
</dbReference>
<dbReference type="PROSITE" id="PS50122">
    <property type="entry name" value="CHEB"/>
    <property type="match status" value="1"/>
</dbReference>
<dbReference type="CDD" id="cd16432">
    <property type="entry name" value="CheB_Rec"/>
    <property type="match status" value="1"/>
</dbReference>
<evidence type="ECO:0000313" key="11">
    <source>
        <dbReference type="Proteomes" id="UP000277811"/>
    </source>
</evidence>
<feature type="modified residue" description="4-aspartylphosphate" evidence="5 7">
    <location>
        <position position="59"/>
    </location>
</feature>
<evidence type="ECO:0000256" key="4">
    <source>
        <dbReference type="ARBA" id="ARBA00048267"/>
    </source>
</evidence>
<evidence type="ECO:0000256" key="6">
    <source>
        <dbReference type="PROSITE-ProRule" id="PRU00050"/>
    </source>
</evidence>
<dbReference type="SUPFAM" id="SSF52738">
    <property type="entry name" value="Methylesterase CheB, C-terminal domain"/>
    <property type="match status" value="1"/>
</dbReference>
<dbReference type="EMBL" id="UPPP01000083">
    <property type="protein sequence ID" value="VBB08074.1"/>
    <property type="molecule type" value="Genomic_DNA"/>
</dbReference>
<dbReference type="GO" id="GO:0050568">
    <property type="term" value="F:protein-glutamine glutaminase activity"/>
    <property type="evidence" value="ECO:0007669"/>
    <property type="project" value="UniProtKB-UniRule"/>
</dbReference>
<gene>
    <name evidence="5" type="primary">cheB</name>
    <name evidence="10" type="ORF">LUCI_3339</name>
</gene>
<sequence length="353" mass="37676">MVGCRMIKILIVDDSAFMRKLLTDLFATEPDFMVIDTARNGKDAIDKVKRLKPDLVTMDVEMPVMDGITALEIIMKEAPVPVVMVSSLTKAGAEATLKALELGAIDFVAKTAGPISSITGIREKLLEKCRIAVQANVLQIINKTITASPVVKPTVPTMQYGSQTEKIIAIGTSTGGPRALQEVITKLPGNLPCGVVIVQHMPPGFTKSLSERLNSLSALTVKEAEHNDVVTAGSVYIAPGDYHMLLEREGNKTVIKLNPNPPVGGHRPAVDPMMESVAELYGAKTVGVILTGMGHDGSKGMQAIKRQKGYTIAEDQSTSVVYGMPKSVIELGIVDKVVPLPAVAAEITKMAIK</sequence>
<organism evidence="10 11">
    <name type="scientific">Lucifera butyrica</name>
    <dbReference type="NCBI Taxonomy" id="1351585"/>
    <lineage>
        <taxon>Bacteria</taxon>
        <taxon>Bacillati</taxon>
        <taxon>Bacillota</taxon>
        <taxon>Negativicutes</taxon>
        <taxon>Veillonellales</taxon>
        <taxon>Veillonellaceae</taxon>
        <taxon>Lucifera</taxon>
    </lineage>
</organism>
<keyword evidence="5 7" id="KW-0597">Phosphoprotein</keyword>
<comment type="similarity">
    <text evidence="5">Belongs to the CheB family.</text>
</comment>
<comment type="PTM">
    <text evidence="5">Phosphorylated by CheA. Phosphorylation of the N-terminal regulatory domain activates the methylesterase activity.</text>
</comment>
<keyword evidence="2 5" id="KW-0145">Chemotaxis</keyword>
<dbReference type="InterPro" id="IPR001789">
    <property type="entry name" value="Sig_transdc_resp-reg_receiver"/>
</dbReference>
<feature type="domain" description="Response regulatory" evidence="8">
    <location>
        <begin position="8"/>
        <end position="125"/>
    </location>
</feature>
<dbReference type="Pfam" id="PF00072">
    <property type="entry name" value="Response_reg"/>
    <property type="match status" value="1"/>
</dbReference>
<dbReference type="GO" id="GO:0006935">
    <property type="term" value="P:chemotaxis"/>
    <property type="evidence" value="ECO:0007669"/>
    <property type="project" value="UniProtKB-UniRule"/>
</dbReference>
<comment type="catalytic activity">
    <reaction evidence="5">
        <text>L-glutaminyl-[protein] + H2O = L-glutamyl-[protein] + NH4(+)</text>
        <dbReference type="Rhea" id="RHEA:16441"/>
        <dbReference type="Rhea" id="RHEA-COMP:10207"/>
        <dbReference type="Rhea" id="RHEA-COMP:10208"/>
        <dbReference type="ChEBI" id="CHEBI:15377"/>
        <dbReference type="ChEBI" id="CHEBI:28938"/>
        <dbReference type="ChEBI" id="CHEBI:29973"/>
        <dbReference type="ChEBI" id="CHEBI:30011"/>
        <dbReference type="EC" id="3.5.1.44"/>
    </reaction>
</comment>
<keyword evidence="1 5" id="KW-0963">Cytoplasm</keyword>
<dbReference type="NCBIfam" id="NF009206">
    <property type="entry name" value="PRK12555.1"/>
    <property type="match status" value="1"/>
</dbReference>
<evidence type="ECO:0000313" key="10">
    <source>
        <dbReference type="EMBL" id="VBB08074.1"/>
    </source>
</evidence>
<comment type="function">
    <text evidence="5">Involved in chemotaxis. Part of a chemotaxis signal transduction system that modulates chemotaxis in response to various stimuli. Catalyzes the demethylation of specific methylglutamate residues introduced into the chemoreceptors (methyl-accepting chemotaxis proteins or MCP) by CheR. Also mediates the irreversible deamidation of specific glutamine residues to glutamic acid.</text>
</comment>
<dbReference type="SMART" id="SM00448">
    <property type="entry name" value="REC"/>
    <property type="match status" value="1"/>
</dbReference>
<dbReference type="CDD" id="cd17541">
    <property type="entry name" value="REC_CheB-like"/>
    <property type="match status" value="1"/>
</dbReference>
<dbReference type="HAMAP" id="MF_00099">
    <property type="entry name" value="CheB_chemtxs"/>
    <property type="match status" value="1"/>
</dbReference>
<accession>A0A498R971</accession>
<dbReference type="GO" id="GO:0000156">
    <property type="term" value="F:phosphorelay response regulator activity"/>
    <property type="evidence" value="ECO:0007669"/>
    <property type="project" value="InterPro"/>
</dbReference>
<evidence type="ECO:0000256" key="3">
    <source>
        <dbReference type="ARBA" id="ARBA00022801"/>
    </source>
</evidence>
<proteinExistence type="inferred from homology"/>
<name>A0A498R971_9FIRM</name>
<dbReference type="AlphaFoldDB" id="A0A498R971"/>
<dbReference type="Proteomes" id="UP000277811">
    <property type="component" value="Unassembled WGS sequence"/>
</dbReference>
<dbReference type="EC" id="3.1.1.61" evidence="5"/>
<reference evidence="10 11" key="1">
    <citation type="submission" date="2018-06" db="EMBL/GenBank/DDBJ databases">
        <authorList>
            <person name="Strepis N."/>
        </authorList>
    </citation>
    <scope>NUCLEOTIDE SEQUENCE [LARGE SCALE GENOMIC DNA]</scope>
    <source>
        <strain evidence="10">LUCI</strain>
    </source>
</reference>